<comment type="similarity">
    <text evidence="2">Belongs to the nucleoporin interacting component (NIC) family.</text>
</comment>
<evidence type="ECO:0000313" key="15">
    <source>
        <dbReference type="EMBL" id="KAJ6969823.1"/>
    </source>
</evidence>
<dbReference type="InterPro" id="IPR056327">
    <property type="entry name" value="ARMC9_CTLH-like_dom"/>
</dbReference>
<evidence type="ECO:0000256" key="10">
    <source>
        <dbReference type="SAM" id="Coils"/>
    </source>
</evidence>
<dbReference type="Gene3D" id="2.90.10.10">
    <property type="entry name" value="Bulb-type lectin domain"/>
    <property type="match status" value="1"/>
</dbReference>
<dbReference type="InterPro" id="IPR007231">
    <property type="entry name" value="Nucleoporin_int_Nup93/Nic96"/>
</dbReference>
<sequence length="2261" mass="251200">MANCLVFFLLVLVWLWAGAGARASHIGLGSRLMARDQDEAWVSDNGTFAFGLTPAANARDQFQVAIWFADLPGDRTIVWSANRNSLVNKNAFLELDTTGNLVLIDGERTVWMSNTSGAGITSASMEETGNFILHTDTNHSAWQSFEHPSDTLLPNQPLTVSLELTSPKSPSQGGYYSLKMLQQPTSLSLALTYNLPETYDASPEAYANFSYWPGPDISNVTGDVVAVLDDAGSFGIVYGESSNGAVYVYKNDGDYNGLGSATNQSSNRSAVLRRLILETNGNLRLYRWDNNVNGSREWVPEWAAVSNPCDIAGICGNGVCNLDRSKTNASCTCLPGTSKAGGDNFCVENSSSIGSCDSRNTNQTSEFRIAAVQQTSYFFSDFSVVANYSDIPTVSKCGDACLSDCECVASVYGLDDEKPYCWILRSLDFGGYEDTGSTLFVKVRGNESMSPGGNKRGTDDDNTRKKVVVIPIVLSMAILVGLLCLLLYFNVHKKRYLERAMESSPILPGAPIHFTFRDLQIRTCNFSQLLGTGGFGSVYKGSLGDGTLVAVKKLDKVLPHGEKEFITEVNTIGSMHHMNLAMMNDTPLKAADRRLEGSVKEEELMRAVKVAFWCIQDEVYTRPSMGEVVKMLEGSMEINTPPMPQTVLELIEEGLDQVYKAMKREFNQYSSFTTATAKLKPFSLSYLRKKEQLRRRETPVERERVEMASEQDMSNWTDLLHSSTKLLEQAAPSPQFPPLQRNLDQLEALSKKLKAKAIRPEAPSQSIAATRLLAREGINAEHLARDLKSFELKTTFEDVFPAEATSVEEYLQQFHEMAMVSAIQEAQKDNVRSFNDYMMRVLEEDWQKERRDFLQSLSRISSLPRTNIVDSSTEGTRSGQLASLASSPHASFGPSGMEIVPLANKPIVEKKASACAEVVKNLNHAREHGSQFKPATAFKGAYESLGVEVSGGKSVNMQKIWHLVQTLVGENTTMQPIVSRKMSLVIGARRHLEWGHGKYIMDTIQNHPAQAALGGAVGNLERVRAFLRIRLRDYGVLDFDAGDTHRQPPVDTTWQQIYICLRTGYYEEARTVALSSHASHQFAPMLMEWINSGGIVPADIAAAASEECEKMLRMGDRVGRAAYDKKKLLLYAIVSGFRRQIDHLLRDLPTLFNTIEDFLWFKLSAVQEYHGGTSSQVLNESLVPYSLEDLQAYLNKFEPSYYTKNGKDPLVYPYVLLLSVQMLPAILYLSKEAADEGYNINAVHVSIALADHGVLTEGAGAGQKLGVMDAYAEVSSIIRQYGSAYLRHGNLSMALEYYAQAAATVGGGEASWTGRGNIDQQRQRSMMLKQLLTELLLRDGGIHLLLGPRGAGEQGELARFLTDSKERQQFLLEAAHKCQEAGLDEKSIEIQKRVGAFSMALDTINKCLSEAICALSRGRLDGESWTAGLINSGNEILETFKYYPNESFQERGHVIEQETVLRQLEATLSVHKLARMGHYLDALRELAKLPFLPLDPRVPDVTVDALQNLSHHVQACVPYLLKVALTCLDNVTDSDGSLRAMRAKITQFLANNMNRNWPRDLYEKHRNFSNGLLQERKDNNKNNNNSAEAPFYQTNLSLDLLCEFSKGLNRNMENMQYAEELVREFLVFRGFTNTLQALDNELSTDIGKGFHVDKLLDLIFAIYIPRFQVDKLVGLLNFFKHCFSNLSENVLVDTLLKLEGYILRYYIVYAIQSGRKDMVLEFFGINGNELVQKGHDWTPWFAIPYLKNPSLDPQFRIYFSKEWYEGLRLSVRNFFNEIFNGTHILLKVFLTKPRIPALLKISSDKNTVNHLKKDIKQLNLKLSQLQALLEEKEALICRLRSSAGNTPSTLGTSVGQANSITSSSGMDEENFILSVSDKEIDVPGTLGLGEREFNPERAVGEPAKNVSRPRNDSSYISDIDIESGKSDVSHMNCDNSYKDDGCQMQGEEEFPEVKVDFQETFLGHTSAISRCRFSASGNNIASASVDGTVRIWTYDSSTSASRNATIYCGAEIMSLDWECKSDRLAPLMEESKHGMLMQREFVLDLKCSPVEPIFVSAAASRRHGSNYIESLGFASLTVWNMKTWRAMSALPLGEDPPAITSLSFNHNGKILAAAATDGMIHIFDMAAGLQITGWPAHDTAISSILFGPDETSIFSLGSDGKIFEWSLQNQGHILWSRNDARFCDPGTSKHCRHEMALDANGRKLLVTSGSVRAPIYQVRGYTNGLKTLPHSAAITTVDWHPTLPIFLTGSADNSVRVTSIL</sequence>
<dbReference type="PANTHER" id="PTHR47198:SF1">
    <property type="entry name" value="WD REPEAT-CONTAINING PROTEIN 91-LIKE ISOFORM X1"/>
    <property type="match status" value="1"/>
</dbReference>
<comment type="caution">
    <text evidence="15">The sequence shown here is derived from an EMBL/GenBank/DDBJ whole genome shotgun (WGS) entry which is preliminary data.</text>
</comment>
<dbReference type="InterPro" id="IPR001680">
    <property type="entry name" value="WD40_rpt"/>
</dbReference>
<dbReference type="Gene3D" id="2.130.10.10">
    <property type="entry name" value="YVTN repeat-like/Quinoprotein amine dehydrogenase"/>
    <property type="match status" value="2"/>
</dbReference>
<gene>
    <name evidence="15" type="ORF">NC653_034393</name>
</gene>
<dbReference type="InterPro" id="IPR000858">
    <property type="entry name" value="S_locus_glycoprot_dom"/>
</dbReference>
<dbReference type="PROSITE" id="PS00107">
    <property type="entry name" value="PROTEIN_KINASE_ATP"/>
    <property type="match status" value="1"/>
</dbReference>
<proteinExistence type="inferred from homology"/>
<dbReference type="EMBL" id="JAQIZT010000015">
    <property type="protein sequence ID" value="KAJ6969823.1"/>
    <property type="molecule type" value="Genomic_DNA"/>
</dbReference>
<evidence type="ECO:0000256" key="1">
    <source>
        <dbReference type="ARBA" id="ARBA00004259"/>
    </source>
</evidence>
<feature type="signal peptide" evidence="13">
    <location>
        <begin position="1"/>
        <end position="21"/>
    </location>
</feature>
<dbReference type="InterPro" id="IPR036426">
    <property type="entry name" value="Bulb-type_lectin_dom_sf"/>
</dbReference>
<keyword evidence="12" id="KW-1133">Transmembrane helix</keyword>
<evidence type="ECO:0000256" key="2">
    <source>
        <dbReference type="ARBA" id="ARBA00010186"/>
    </source>
</evidence>
<keyword evidence="8" id="KW-0853">WD repeat</keyword>
<evidence type="ECO:0000256" key="11">
    <source>
        <dbReference type="SAM" id="MobiDB-lite"/>
    </source>
</evidence>
<keyword evidence="6" id="KW-0325">Glycoprotein</keyword>
<dbReference type="SUPFAM" id="SSF51110">
    <property type="entry name" value="alpha-D-mannose-specific plant lectins"/>
    <property type="match status" value="1"/>
</dbReference>
<keyword evidence="4" id="KW-0430">Lectin</keyword>
<evidence type="ECO:0000256" key="4">
    <source>
        <dbReference type="ARBA" id="ARBA00022734"/>
    </source>
</evidence>
<keyword evidence="5" id="KW-1015">Disulfide bond</keyword>
<feature type="repeat" description="WD" evidence="8">
    <location>
        <begin position="2134"/>
        <end position="2169"/>
    </location>
</feature>
<evidence type="ECO:0000256" key="13">
    <source>
        <dbReference type="SAM" id="SignalP"/>
    </source>
</evidence>
<organism evidence="15 16">
    <name type="scientific">Populus alba x Populus x berolinensis</name>
    <dbReference type="NCBI Taxonomy" id="444605"/>
    <lineage>
        <taxon>Eukaryota</taxon>
        <taxon>Viridiplantae</taxon>
        <taxon>Streptophyta</taxon>
        <taxon>Embryophyta</taxon>
        <taxon>Tracheophyta</taxon>
        <taxon>Spermatophyta</taxon>
        <taxon>Magnoliopsida</taxon>
        <taxon>eudicotyledons</taxon>
        <taxon>Gunneridae</taxon>
        <taxon>Pentapetalae</taxon>
        <taxon>rosids</taxon>
        <taxon>fabids</taxon>
        <taxon>Malpighiales</taxon>
        <taxon>Salicaceae</taxon>
        <taxon>Saliceae</taxon>
        <taxon>Populus</taxon>
    </lineage>
</organism>
<dbReference type="GO" id="GO:0017056">
    <property type="term" value="F:structural constituent of nuclear pore"/>
    <property type="evidence" value="ECO:0007669"/>
    <property type="project" value="InterPro"/>
</dbReference>
<dbReference type="InterPro" id="IPR011009">
    <property type="entry name" value="Kinase-like_dom_sf"/>
</dbReference>
<feature type="chain" id="PRO_5042141788" description="Bulb-type lectin domain-containing protein" evidence="13">
    <location>
        <begin position="22"/>
        <end position="2261"/>
    </location>
</feature>
<dbReference type="Gene3D" id="3.30.200.20">
    <property type="entry name" value="Phosphorylase Kinase, domain 1"/>
    <property type="match status" value="1"/>
</dbReference>
<feature type="coiled-coil region" evidence="10">
    <location>
        <begin position="1801"/>
        <end position="1835"/>
    </location>
</feature>
<feature type="repeat" description="WD" evidence="8">
    <location>
        <begin position="2227"/>
        <end position="2261"/>
    </location>
</feature>
<keyword evidence="3 13" id="KW-0732">Signal</keyword>
<dbReference type="Proteomes" id="UP001164929">
    <property type="component" value="Chromosome 15"/>
</dbReference>
<evidence type="ECO:0000256" key="3">
    <source>
        <dbReference type="ARBA" id="ARBA00022729"/>
    </source>
</evidence>
<evidence type="ECO:0000256" key="6">
    <source>
        <dbReference type="ARBA" id="ARBA00023180"/>
    </source>
</evidence>
<dbReference type="GO" id="GO:0005643">
    <property type="term" value="C:nuclear pore"/>
    <property type="evidence" value="ECO:0007669"/>
    <property type="project" value="InterPro"/>
</dbReference>
<dbReference type="InterPro" id="IPR036322">
    <property type="entry name" value="WD40_repeat_dom_sf"/>
</dbReference>
<dbReference type="GO" id="GO:0005524">
    <property type="term" value="F:ATP binding"/>
    <property type="evidence" value="ECO:0007669"/>
    <property type="project" value="UniProtKB-UniRule"/>
</dbReference>
<dbReference type="Pfam" id="PF00954">
    <property type="entry name" value="S_locus_glycop"/>
    <property type="match status" value="1"/>
</dbReference>
<feature type="region of interest" description="Disordered" evidence="11">
    <location>
        <begin position="868"/>
        <end position="889"/>
    </location>
</feature>
<dbReference type="Pfam" id="PF04097">
    <property type="entry name" value="Nic96"/>
    <property type="match status" value="1"/>
</dbReference>
<dbReference type="InterPro" id="IPR001480">
    <property type="entry name" value="Bulb-type_lectin_dom"/>
</dbReference>
<dbReference type="SMART" id="SM00320">
    <property type="entry name" value="WD40"/>
    <property type="match status" value="4"/>
</dbReference>
<dbReference type="SMART" id="SM00108">
    <property type="entry name" value="B_lectin"/>
    <property type="match status" value="1"/>
</dbReference>
<dbReference type="GO" id="GO:0048544">
    <property type="term" value="P:recognition of pollen"/>
    <property type="evidence" value="ECO:0007669"/>
    <property type="project" value="InterPro"/>
</dbReference>
<evidence type="ECO:0000256" key="5">
    <source>
        <dbReference type="ARBA" id="ARBA00023157"/>
    </source>
</evidence>
<evidence type="ECO:0000256" key="8">
    <source>
        <dbReference type="PROSITE-ProRule" id="PRU00221"/>
    </source>
</evidence>
<feature type="repeat" description="WD" evidence="8">
    <location>
        <begin position="2092"/>
        <end position="2133"/>
    </location>
</feature>
<dbReference type="PROSITE" id="PS50082">
    <property type="entry name" value="WD_REPEATS_2"/>
    <property type="match status" value="4"/>
</dbReference>
<dbReference type="PROSITE" id="PS50927">
    <property type="entry name" value="BULB_LECTIN"/>
    <property type="match status" value="1"/>
</dbReference>
<dbReference type="GO" id="GO:0030246">
    <property type="term" value="F:carbohydrate binding"/>
    <property type="evidence" value="ECO:0007669"/>
    <property type="project" value="UniProtKB-KW"/>
</dbReference>
<reference evidence="15" key="1">
    <citation type="journal article" date="2023" name="Mol. Ecol. Resour.">
        <title>Chromosome-level genome assembly of a triploid poplar Populus alba 'Berolinensis'.</title>
        <authorList>
            <person name="Chen S."/>
            <person name="Yu Y."/>
            <person name="Wang X."/>
            <person name="Wang S."/>
            <person name="Zhang T."/>
            <person name="Zhou Y."/>
            <person name="He R."/>
            <person name="Meng N."/>
            <person name="Wang Y."/>
            <person name="Liu W."/>
            <person name="Liu Z."/>
            <person name="Liu J."/>
            <person name="Guo Q."/>
            <person name="Huang H."/>
            <person name="Sederoff R.R."/>
            <person name="Wang G."/>
            <person name="Qu G."/>
            <person name="Chen S."/>
        </authorList>
    </citation>
    <scope>NUCLEOTIDE SEQUENCE</scope>
    <source>
        <strain evidence="15">SC-2020</strain>
    </source>
</reference>
<dbReference type="Pfam" id="PF12894">
    <property type="entry name" value="ANAPC4_WD40"/>
    <property type="match status" value="1"/>
</dbReference>
<dbReference type="Pfam" id="PF01453">
    <property type="entry name" value="B_lectin"/>
    <property type="match status" value="1"/>
</dbReference>
<feature type="transmembrane region" description="Helical" evidence="12">
    <location>
        <begin position="468"/>
        <end position="491"/>
    </location>
</feature>
<evidence type="ECO:0000259" key="14">
    <source>
        <dbReference type="PROSITE" id="PS50927"/>
    </source>
</evidence>
<evidence type="ECO:0000313" key="16">
    <source>
        <dbReference type="Proteomes" id="UP001164929"/>
    </source>
</evidence>
<dbReference type="Pfam" id="PF00400">
    <property type="entry name" value="WD40"/>
    <property type="match status" value="2"/>
</dbReference>
<dbReference type="InterPro" id="IPR015943">
    <property type="entry name" value="WD40/YVTN_repeat-like_dom_sf"/>
</dbReference>
<dbReference type="PANTHER" id="PTHR47198">
    <property type="entry name" value="OS05G0299300 PROTEIN"/>
    <property type="match status" value="1"/>
</dbReference>
<dbReference type="SUPFAM" id="SSF56112">
    <property type="entry name" value="Protein kinase-like (PK-like)"/>
    <property type="match status" value="1"/>
</dbReference>
<evidence type="ECO:0000256" key="9">
    <source>
        <dbReference type="PROSITE-ProRule" id="PRU10141"/>
    </source>
</evidence>
<keyword evidence="12" id="KW-0472">Membrane</keyword>
<keyword evidence="16" id="KW-1185">Reference proteome</keyword>
<keyword evidence="9" id="KW-0067">ATP-binding</keyword>
<keyword evidence="12" id="KW-0812">Transmembrane</keyword>
<keyword evidence="9" id="KW-0547">Nucleotide-binding</keyword>
<dbReference type="PROSITE" id="PS50294">
    <property type="entry name" value="WD_REPEATS_REGION"/>
    <property type="match status" value="2"/>
</dbReference>
<accession>A0AAD6LME9</accession>
<name>A0AAD6LME9_9ROSI</name>
<evidence type="ECO:0000256" key="12">
    <source>
        <dbReference type="SAM" id="Phobius"/>
    </source>
</evidence>
<comment type="subcellular location">
    <subcellularLocation>
        <location evidence="1">Nucleus envelope</location>
    </subcellularLocation>
</comment>
<dbReference type="Pfam" id="PF23138">
    <property type="entry name" value="CTLH_Armc9"/>
    <property type="match status" value="1"/>
</dbReference>
<keyword evidence="7" id="KW-0539">Nucleus</keyword>
<protein>
    <recommendedName>
        <fullName evidence="14">Bulb-type lectin domain-containing protein</fullName>
    </recommendedName>
</protein>
<dbReference type="CDD" id="cd00028">
    <property type="entry name" value="B_lectin"/>
    <property type="match status" value="1"/>
</dbReference>
<evidence type="ECO:0000256" key="7">
    <source>
        <dbReference type="ARBA" id="ARBA00023242"/>
    </source>
</evidence>
<dbReference type="FunFam" id="2.90.10.10:FF:000008">
    <property type="entry name" value="Serine/threonine-protein kinase"/>
    <property type="match status" value="1"/>
</dbReference>
<feature type="domain" description="Bulb-type lectin" evidence="14">
    <location>
        <begin position="26"/>
        <end position="146"/>
    </location>
</feature>
<dbReference type="SUPFAM" id="SSF50978">
    <property type="entry name" value="WD40 repeat-like"/>
    <property type="match status" value="1"/>
</dbReference>
<dbReference type="InterPro" id="IPR024977">
    <property type="entry name" value="Apc4-like_WD40_dom"/>
</dbReference>
<feature type="repeat" description="WD" evidence="8">
    <location>
        <begin position="1961"/>
        <end position="2002"/>
    </location>
</feature>
<feature type="binding site" evidence="9">
    <location>
        <position position="553"/>
    </location>
    <ligand>
        <name>ATP</name>
        <dbReference type="ChEBI" id="CHEBI:30616"/>
    </ligand>
</feature>
<dbReference type="InterPro" id="IPR017441">
    <property type="entry name" value="Protein_kinase_ATP_BS"/>
</dbReference>
<keyword evidence="10" id="KW-0175">Coiled coil</keyword>